<dbReference type="OrthoDB" id="1756047at2"/>
<dbReference type="Proteomes" id="UP000215694">
    <property type="component" value="Unassembled WGS sequence"/>
</dbReference>
<accession>A0A371J7R5</accession>
<comment type="caution">
    <text evidence="2">The sequence shown here is derived from an EMBL/GenBank/DDBJ whole genome shotgun (WGS) entry which is preliminary data.</text>
</comment>
<keyword evidence="1" id="KW-0472">Membrane</keyword>
<evidence type="ECO:0000256" key="1">
    <source>
        <dbReference type="SAM" id="Phobius"/>
    </source>
</evidence>
<dbReference type="AlphaFoldDB" id="A0A371J7R5"/>
<gene>
    <name evidence="2" type="ORF">CHL78_004305</name>
</gene>
<evidence type="ECO:0000313" key="2">
    <source>
        <dbReference type="EMBL" id="RDY28765.1"/>
    </source>
</evidence>
<dbReference type="EMBL" id="NOJY02000005">
    <property type="protein sequence ID" value="RDY28765.1"/>
    <property type="molecule type" value="Genomic_DNA"/>
</dbReference>
<proteinExistence type="predicted"/>
<protein>
    <submittedName>
        <fullName evidence="2">Uncharacterized protein</fullName>
    </submittedName>
</protein>
<keyword evidence="3" id="KW-1185">Reference proteome</keyword>
<organism evidence="2 3">
    <name type="scientific">Romboutsia weinsteinii</name>
    <dbReference type="NCBI Taxonomy" id="2020949"/>
    <lineage>
        <taxon>Bacteria</taxon>
        <taxon>Bacillati</taxon>
        <taxon>Bacillota</taxon>
        <taxon>Clostridia</taxon>
        <taxon>Peptostreptococcales</taxon>
        <taxon>Peptostreptococcaceae</taxon>
        <taxon>Romboutsia</taxon>
    </lineage>
</organism>
<keyword evidence="1" id="KW-0812">Transmembrane</keyword>
<reference evidence="2 3" key="1">
    <citation type="journal article" date="2017" name="Genome Announc.">
        <title>Draft Genome Sequence of Romboutsia weinsteinii sp. nov. Strain CCRI-19649(T) Isolated from Surface Water.</title>
        <authorList>
            <person name="Maheux A.F."/>
            <person name="Boudreau D.K."/>
            <person name="Berube E."/>
            <person name="Boissinot M."/>
            <person name="Cantin P."/>
            <person name="Raymond F."/>
            <person name="Corbeil J."/>
            <person name="Omar R.F."/>
            <person name="Bergeron M.G."/>
        </authorList>
    </citation>
    <scope>NUCLEOTIDE SEQUENCE [LARGE SCALE GENOMIC DNA]</scope>
    <source>
        <strain evidence="2 3">CCRI-19649</strain>
    </source>
</reference>
<keyword evidence="1" id="KW-1133">Transmembrane helix</keyword>
<dbReference type="RefSeq" id="WP_094366582.1">
    <property type="nucleotide sequence ID" value="NZ_NOJY02000005.1"/>
</dbReference>
<sequence>MKSNGGYLIIESILSISIIVILSTMLCSLILFSTTLKLNVEDKVELQQQASDISGHIKELIGKSKGIMSIQSKKKELAYGSDETFVDVISIKCKYRNDNELQSSTIKDKELSLKVDTNKLFINTLYNNGVSEPGGYEIGNYIDNVYISMSNQGRCANIKLALSKNKQYYETKFKIYIKDFEGEKL</sequence>
<feature type="transmembrane region" description="Helical" evidence="1">
    <location>
        <begin position="6"/>
        <end position="32"/>
    </location>
</feature>
<name>A0A371J7R5_9FIRM</name>
<evidence type="ECO:0000313" key="3">
    <source>
        <dbReference type="Proteomes" id="UP000215694"/>
    </source>
</evidence>